<accession>A0ABY5ZQ04</accession>
<evidence type="ECO:0000259" key="1">
    <source>
        <dbReference type="Pfam" id="PF01656"/>
    </source>
</evidence>
<dbReference type="SUPFAM" id="SSF52540">
    <property type="entry name" value="P-loop containing nucleoside triphosphate hydrolases"/>
    <property type="match status" value="1"/>
</dbReference>
<dbReference type="Proteomes" id="UP001060414">
    <property type="component" value="Chromosome"/>
</dbReference>
<organism evidence="2 3">
    <name type="scientific">Geoalkalibacter halelectricus</name>
    <dbReference type="NCBI Taxonomy" id="2847045"/>
    <lineage>
        <taxon>Bacteria</taxon>
        <taxon>Pseudomonadati</taxon>
        <taxon>Thermodesulfobacteriota</taxon>
        <taxon>Desulfuromonadia</taxon>
        <taxon>Desulfuromonadales</taxon>
        <taxon>Geoalkalibacteraceae</taxon>
        <taxon>Geoalkalibacter</taxon>
    </lineage>
</organism>
<dbReference type="CDD" id="cd02042">
    <property type="entry name" value="ParAB_family"/>
    <property type="match status" value="1"/>
</dbReference>
<dbReference type="EMBL" id="CP092109">
    <property type="protein sequence ID" value="UWZ81242.1"/>
    <property type="molecule type" value="Genomic_DNA"/>
</dbReference>
<dbReference type="PANTHER" id="PTHR13696:SF52">
    <property type="entry name" value="PARA FAMILY PROTEIN CT_582"/>
    <property type="match status" value="1"/>
</dbReference>
<evidence type="ECO:0000313" key="3">
    <source>
        <dbReference type="Proteomes" id="UP001060414"/>
    </source>
</evidence>
<dbReference type="InterPro" id="IPR027417">
    <property type="entry name" value="P-loop_NTPase"/>
</dbReference>
<gene>
    <name evidence="2" type="ORF">L9S41_07590</name>
</gene>
<dbReference type="Pfam" id="PF01656">
    <property type="entry name" value="CbiA"/>
    <property type="match status" value="1"/>
</dbReference>
<proteinExistence type="predicted"/>
<dbReference type="Gene3D" id="3.40.50.300">
    <property type="entry name" value="P-loop containing nucleotide triphosphate hydrolases"/>
    <property type="match status" value="1"/>
</dbReference>
<feature type="domain" description="CobQ/CobB/MinD/ParA nucleotide binding" evidence="1">
    <location>
        <begin position="8"/>
        <end position="52"/>
    </location>
</feature>
<dbReference type="RefSeq" id="WP_260749615.1">
    <property type="nucleotide sequence ID" value="NZ_CP092109.1"/>
</dbReference>
<name>A0ABY5ZQ04_9BACT</name>
<sequence length="428" mass="47397">MSHTPFVVTVASEKGGVGKTTIATNLAVYLKALREDLPVTIASFDNHFSVDAMFAIGSSAGPSVRELWCGEKTPRPTLGEYGVQFFASERNLCAANDQTAQLGKVLAASSLGGILILDTRPILDDFTRSALAAADLVLTPIKDRASLVNVAAVQRALREEGNDEGRLWLLPSLIDRRLRLREGISMEDFLTFSARERGYQLAPTVLVKSPRVEGLATGFARRTYPVLTHARGTLVHGQFRSLAHFVLERFDGARHSRQSLRRLPEVADAPSLRRLAAECPLCGEAAPRNSGWFCEDPARRRRHLAHGHCIEPLLGEMAEADVLPRGSVLVVDKPEPGWRPEDDLLVRGFGPHAEDLGRRQWSGHDKQVFHDFLRAVCGRLPEELPTTRVLLSKLDDQAHCGLSPEGYRRFAQLRRRVLRQLRNLPPIG</sequence>
<dbReference type="PANTHER" id="PTHR13696">
    <property type="entry name" value="P-LOOP CONTAINING NUCLEOSIDE TRIPHOSPHATE HYDROLASE"/>
    <property type="match status" value="1"/>
</dbReference>
<dbReference type="InterPro" id="IPR002586">
    <property type="entry name" value="CobQ/CobB/MinD/ParA_Nub-bd_dom"/>
</dbReference>
<dbReference type="InterPro" id="IPR050678">
    <property type="entry name" value="DNA_Partitioning_ATPase"/>
</dbReference>
<protein>
    <submittedName>
        <fullName evidence="2">ParA family protein</fullName>
    </submittedName>
</protein>
<reference evidence="2" key="1">
    <citation type="journal article" date="2022" name="Environ. Microbiol.">
        <title>Geoalkalibacter halelectricus SAP #1 sp. nov. possessing extracellular electron transfer and mineral#reducing capabilities from a haloalkaline environment.</title>
        <authorList>
            <person name="Yadav S."/>
            <person name="Singh R."/>
            <person name="Sundharam S.S."/>
            <person name="Chaudhary S."/>
            <person name="Krishnamurthi S."/>
            <person name="Patil S.A."/>
        </authorList>
    </citation>
    <scope>NUCLEOTIDE SEQUENCE</scope>
    <source>
        <strain evidence="2">SAP-1</strain>
    </source>
</reference>
<evidence type="ECO:0000313" key="2">
    <source>
        <dbReference type="EMBL" id="UWZ81242.1"/>
    </source>
</evidence>
<keyword evidence="3" id="KW-1185">Reference proteome</keyword>